<dbReference type="AlphaFoldDB" id="A0AAV5ATG3"/>
<dbReference type="EMBL" id="BPWL01000012">
    <property type="protein sequence ID" value="GJJ16025.1"/>
    <property type="molecule type" value="Genomic_DNA"/>
</dbReference>
<organism evidence="1 2">
    <name type="scientific">Clathrus columnatus</name>
    <dbReference type="NCBI Taxonomy" id="1419009"/>
    <lineage>
        <taxon>Eukaryota</taxon>
        <taxon>Fungi</taxon>
        <taxon>Dikarya</taxon>
        <taxon>Basidiomycota</taxon>
        <taxon>Agaricomycotina</taxon>
        <taxon>Agaricomycetes</taxon>
        <taxon>Phallomycetidae</taxon>
        <taxon>Phallales</taxon>
        <taxon>Clathraceae</taxon>
        <taxon>Clathrus</taxon>
    </lineage>
</organism>
<accession>A0AAV5ATG3</accession>
<dbReference type="Proteomes" id="UP001050691">
    <property type="component" value="Unassembled WGS sequence"/>
</dbReference>
<reference evidence="1" key="1">
    <citation type="submission" date="2021-10" db="EMBL/GenBank/DDBJ databases">
        <title>De novo Genome Assembly of Clathrus columnatus (Basidiomycota, Fungi) Using Illumina and Nanopore Sequence Data.</title>
        <authorList>
            <person name="Ogiso-Tanaka E."/>
            <person name="Itagaki H."/>
            <person name="Hosoya T."/>
            <person name="Hosaka K."/>
        </authorList>
    </citation>
    <scope>NUCLEOTIDE SEQUENCE</scope>
    <source>
        <strain evidence="1">MO-923</strain>
    </source>
</reference>
<sequence>MNPFVHEFLKRSKLAGLNVSLRTGAFRPESLSSLENIFTKEGNRICRIWVSGGHQGSTDQVLLGKSSTSLQGIAFEDLIGNEEFDSGLISLIPTLRASPHLVTLQCSIWPKIPQDVIHQLAPIFSGLRNLNLNFTLSSPDIIRPVLDLLHDNVKLQNLQIKIDGDPYLTYDTPNLTTLPELQFLSTDNGSLVKQFRAPKLSCLSANCTSLATLNYLNHLFPEEFDFSSFKYLYVLNVYSHLQHISLNCSVLGSKGRLHVEPSLPTETEYFVDTTLSPTEKKKLLYERPFPIKDILVDICPRDRFCLQLQDDAFGQMLQPLLSLILPRSTNVIELYLFPIISEMSDIITRVPPSVEKLIIQNGGNLIDSIRFLTDTSFCPRLKHLSYKNCIITKDLPGYPDDVGRTLTECL</sequence>
<gene>
    <name evidence="1" type="ORF">Clacol_010304</name>
</gene>
<name>A0AAV5ATG3_9AGAM</name>
<comment type="caution">
    <text evidence="1">The sequence shown here is derived from an EMBL/GenBank/DDBJ whole genome shotgun (WGS) entry which is preliminary data.</text>
</comment>
<evidence type="ECO:0000313" key="2">
    <source>
        <dbReference type="Proteomes" id="UP001050691"/>
    </source>
</evidence>
<evidence type="ECO:0000313" key="1">
    <source>
        <dbReference type="EMBL" id="GJJ16025.1"/>
    </source>
</evidence>
<keyword evidence="2" id="KW-1185">Reference proteome</keyword>
<protein>
    <submittedName>
        <fullName evidence="1">Uncharacterized protein</fullName>
    </submittedName>
</protein>
<proteinExistence type="predicted"/>